<accession>A0A8X6NBD6</accession>
<protein>
    <submittedName>
        <fullName evidence="1">Uncharacterized protein</fullName>
    </submittedName>
</protein>
<dbReference type="Proteomes" id="UP000887013">
    <property type="component" value="Unassembled WGS sequence"/>
</dbReference>
<reference evidence="1" key="1">
    <citation type="submission" date="2020-08" db="EMBL/GenBank/DDBJ databases">
        <title>Multicomponent nature underlies the extraordinary mechanical properties of spider dragline silk.</title>
        <authorList>
            <person name="Kono N."/>
            <person name="Nakamura H."/>
            <person name="Mori M."/>
            <person name="Yoshida Y."/>
            <person name="Ohtoshi R."/>
            <person name="Malay A.D."/>
            <person name="Moran D.A.P."/>
            <person name="Tomita M."/>
            <person name="Numata K."/>
            <person name="Arakawa K."/>
        </authorList>
    </citation>
    <scope>NUCLEOTIDE SEQUENCE</scope>
</reference>
<keyword evidence="2" id="KW-1185">Reference proteome</keyword>
<gene>
    <name evidence="1" type="ORF">NPIL_109721</name>
</gene>
<organism evidence="1 2">
    <name type="scientific">Nephila pilipes</name>
    <name type="common">Giant wood spider</name>
    <name type="synonym">Nephila maculata</name>
    <dbReference type="NCBI Taxonomy" id="299642"/>
    <lineage>
        <taxon>Eukaryota</taxon>
        <taxon>Metazoa</taxon>
        <taxon>Ecdysozoa</taxon>
        <taxon>Arthropoda</taxon>
        <taxon>Chelicerata</taxon>
        <taxon>Arachnida</taxon>
        <taxon>Araneae</taxon>
        <taxon>Araneomorphae</taxon>
        <taxon>Entelegynae</taxon>
        <taxon>Araneoidea</taxon>
        <taxon>Nephilidae</taxon>
        <taxon>Nephila</taxon>
    </lineage>
</organism>
<sequence>IVLRLTAEEALAVMAELSDDDTFN</sequence>
<feature type="non-terminal residue" evidence="1">
    <location>
        <position position="1"/>
    </location>
</feature>
<proteinExistence type="predicted"/>
<evidence type="ECO:0000313" key="2">
    <source>
        <dbReference type="Proteomes" id="UP000887013"/>
    </source>
</evidence>
<name>A0A8X6NBD6_NEPPI</name>
<dbReference type="EMBL" id="BMAW01007862">
    <property type="protein sequence ID" value="GFT05799.1"/>
    <property type="molecule type" value="Genomic_DNA"/>
</dbReference>
<dbReference type="AlphaFoldDB" id="A0A8X6NBD6"/>
<evidence type="ECO:0000313" key="1">
    <source>
        <dbReference type="EMBL" id="GFT05799.1"/>
    </source>
</evidence>
<comment type="caution">
    <text evidence="1">The sequence shown here is derived from an EMBL/GenBank/DDBJ whole genome shotgun (WGS) entry which is preliminary data.</text>
</comment>